<feature type="compositionally biased region" description="Basic and acidic residues" evidence="3">
    <location>
        <begin position="254"/>
        <end position="284"/>
    </location>
</feature>
<reference evidence="6" key="2">
    <citation type="submission" date="2017-12" db="EMBL/GenBank/DDBJ databases">
        <title>Genome sequence of the Bar-tailed Godwit (Limosa lapponica baueri).</title>
        <authorList>
            <person name="Lima N.C.B."/>
            <person name="Parody-Merino A.M."/>
            <person name="Battley P.F."/>
            <person name="Fidler A.E."/>
            <person name="Prosdocimi F."/>
        </authorList>
    </citation>
    <scope>NUCLEOTIDE SEQUENCE [LARGE SCALE GENOMIC DNA]</scope>
</reference>
<keyword evidence="1 2" id="KW-0175">Coiled coil</keyword>
<dbReference type="PANTHER" id="PTHR28663:SF1">
    <property type="entry name" value="CILIA- AND FLAGELLA- ASSOCIATED PROTEIN 210"/>
    <property type="match status" value="1"/>
</dbReference>
<reference evidence="6" key="1">
    <citation type="submission" date="2017-11" db="EMBL/GenBank/DDBJ databases">
        <authorList>
            <person name="Lima N.C."/>
            <person name="Parody-Merino A.M."/>
            <person name="Battley P.F."/>
            <person name="Fidler A.E."/>
            <person name="Prosdocimi F."/>
        </authorList>
    </citation>
    <scope>NUCLEOTIDE SEQUENCE [LARGE SCALE GENOMIC DNA]</scope>
</reference>
<organism evidence="5 6">
    <name type="scientific">Limosa lapponica baueri</name>
    <dbReference type="NCBI Taxonomy" id="1758121"/>
    <lineage>
        <taxon>Eukaryota</taxon>
        <taxon>Metazoa</taxon>
        <taxon>Chordata</taxon>
        <taxon>Craniata</taxon>
        <taxon>Vertebrata</taxon>
        <taxon>Euteleostomi</taxon>
        <taxon>Archelosauria</taxon>
        <taxon>Archosauria</taxon>
        <taxon>Dinosauria</taxon>
        <taxon>Saurischia</taxon>
        <taxon>Theropoda</taxon>
        <taxon>Coelurosauria</taxon>
        <taxon>Aves</taxon>
        <taxon>Neognathae</taxon>
        <taxon>Neoaves</taxon>
        <taxon>Charadriiformes</taxon>
        <taxon>Scolopacidae</taxon>
        <taxon>Limosa</taxon>
    </lineage>
</organism>
<gene>
    <name evidence="5" type="ORF">llap_292</name>
</gene>
<dbReference type="OrthoDB" id="331765at2759"/>
<protein>
    <recommendedName>
        <fullName evidence="4">Trichohyalin-plectin-homology domain-containing protein</fullName>
    </recommendedName>
</protein>
<feature type="coiled-coil region" evidence="2">
    <location>
        <begin position="164"/>
        <end position="214"/>
    </location>
</feature>
<evidence type="ECO:0000259" key="4">
    <source>
        <dbReference type="Pfam" id="PF13868"/>
    </source>
</evidence>
<dbReference type="Pfam" id="PF13868">
    <property type="entry name" value="TPH"/>
    <property type="match status" value="1"/>
</dbReference>
<name>A0A2I0UTP1_LIMLA</name>
<feature type="coiled-coil region" evidence="2">
    <location>
        <begin position="10"/>
        <end position="81"/>
    </location>
</feature>
<evidence type="ECO:0000313" key="6">
    <source>
        <dbReference type="Proteomes" id="UP000233556"/>
    </source>
</evidence>
<evidence type="ECO:0000313" key="5">
    <source>
        <dbReference type="EMBL" id="PKU49427.1"/>
    </source>
</evidence>
<dbReference type="Proteomes" id="UP000233556">
    <property type="component" value="Unassembled WGS sequence"/>
</dbReference>
<accession>A0A2I0UTP1</accession>
<evidence type="ECO:0000256" key="2">
    <source>
        <dbReference type="SAM" id="Coils"/>
    </source>
</evidence>
<dbReference type="PANTHER" id="PTHR28663">
    <property type="entry name" value="COILED-COIL DOMAIN-CONTAINING PROTEIN 173"/>
    <property type="match status" value="1"/>
</dbReference>
<dbReference type="AlphaFoldDB" id="A0A2I0UTP1"/>
<feature type="region of interest" description="Disordered" evidence="3">
    <location>
        <begin position="252"/>
        <end position="284"/>
    </location>
</feature>
<dbReference type="GO" id="GO:0005879">
    <property type="term" value="C:axonemal microtubule"/>
    <property type="evidence" value="ECO:0007669"/>
    <property type="project" value="TreeGrafter"/>
</dbReference>
<proteinExistence type="predicted"/>
<dbReference type="InterPro" id="IPR039986">
    <property type="entry name" value="CFAP210"/>
</dbReference>
<feature type="domain" description="Trichohyalin-plectin-homology" evidence="4">
    <location>
        <begin position="7"/>
        <end position="275"/>
    </location>
</feature>
<dbReference type="InterPro" id="IPR043597">
    <property type="entry name" value="TPH_dom"/>
</dbReference>
<evidence type="ECO:0000256" key="3">
    <source>
        <dbReference type="SAM" id="MobiDB-lite"/>
    </source>
</evidence>
<sequence>MDRDGPDAIRREAELERSRYLDRRAVAQEQLAQIKEHKHQADLAKLENKREGEQIQRSHQLYQLEIQRGQEKEQEEKAERQRLHHEYVAEQKIIKAEEKQKEDDDDDRIKAYIKGKEMMADLSREKAEETNRIVQEHKDKAFEKLAAQMNEACKMEDERLARGAAEVEDEYQIKNKEKEAKKKAAIESIADYRATAMKMKVEKEREEKAEDEKDRNQWMTADRAYLEVEKAKKQRQHDANMEVQKIQIQQMAEKQAKKQQEKQADLDYDARREAAFRKDRAFQR</sequence>
<evidence type="ECO:0000256" key="1">
    <source>
        <dbReference type="ARBA" id="ARBA00023054"/>
    </source>
</evidence>
<dbReference type="EMBL" id="KZ505638">
    <property type="protein sequence ID" value="PKU49427.1"/>
    <property type="molecule type" value="Genomic_DNA"/>
</dbReference>
<keyword evidence="6" id="KW-1185">Reference proteome</keyword>